<organism evidence="3 4">
    <name type="scientific">Knufia fluminis</name>
    <dbReference type="NCBI Taxonomy" id="191047"/>
    <lineage>
        <taxon>Eukaryota</taxon>
        <taxon>Fungi</taxon>
        <taxon>Dikarya</taxon>
        <taxon>Ascomycota</taxon>
        <taxon>Pezizomycotina</taxon>
        <taxon>Eurotiomycetes</taxon>
        <taxon>Chaetothyriomycetidae</taxon>
        <taxon>Chaetothyriales</taxon>
        <taxon>Trichomeriaceae</taxon>
        <taxon>Knufia</taxon>
    </lineage>
</organism>
<evidence type="ECO:0000256" key="1">
    <source>
        <dbReference type="ARBA" id="ARBA00022801"/>
    </source>
</evidence>
<dbReference type="Pfam" id="PF07859">
    <property type="entry name" value="Abhydrolase_3"/>
    <property type="match status" value="1"/>
</dbReference>
<dbReference type="InterPro" id="IPR029058">
    <property type="entry name" value="AB_hydrolase_fold"/>
</dbReference>
<evidence type="ECO:0000313" key="3">
    <source>
        <dbReference type="EMBL" id="KAK5950731.1"/>
    </source>
</evidence>
<dbReference type="PANTHER" id="PTHR48081">
    <property type="entry name" value="AB HYDROLASE SUPERFAMILY PROTEIN C4A8.06C"/>
    <property type="match status" value="1"/>
</dbReference>
<name>A0AAN8ENJ7_9EURO</name>
<comment type="caution">
    <text evidence="3">The sequence shown here is derived from an EMBL/GenBank/DDBJ whole genome shotgun (WGS) entry which is preliminary data.</text>
</comment>
<gene>
    <name evidence="3" type="primary">atp12_1</name>
    <name evidence="3" type="ORF">OHC33_008114</name>
</gene>
<sequence length="311" mass="33568">MSPSKESQALAEHFKQLVPRFPADGDPFMQRVLYEKVRDVGSEAPGVTIEDITIFANGLNVPCKWFKPEGTSSAKHVILFMHGGGFSFGSPDGHRKLTAHLAHTTHCPAISPDYRLSPEHPYPAALDDCLTTYQHLLTLGYDPTKIILAGDSCGGGLSASLPLAAIQRGLPVPGLSIALSPAYDWSTQTGGTMDSNKDHDLINTAPFVKLLSDRYVQGSGVNATEPLVSPLLASDEDLRRMPPTWISVAGHDMLRDHGERMAKRLRGLGVEVVLEVQEGQQHVMEFMVGRAPEATGSIGRIGEWARGKVGG</sequence>
<feature type="domain" description="Alpha/beta hydrolase fold-3" evidence="2">
    <location>
        <begin position="78"/>
        <end position="284"/>
    </location>
</feature>
<proteinExistence type="predicted"/>
<keyword evidence="1" id="KW-0378">Hydrolase</keyword>
<accession>A0AAN8ENJ7</accession>
<dbReference type="Proteomes" id="UP001316803">
    <property type="component" value="Unassembled WGS sequence"/>
</dbReference>
<evidence type="ECO:0000259" key="2">
    <source>
        <dbReference type="Pfam" id="PF07859"/>
    </source>
</evidence>
<dbReference type="InterPro" id="IPR013094">
    <property type="entry name" value="AB_hydrolase_3"/>
</dbReference>
<evidence type="ECO:0000313" key="4">
    <source>
        <dbReference type="Proteomes" id="UP001316803"/>
    </source>
</evidence>
<dbReference type="InterPro" id="IPR050300">
    <property type="entry name" value="GDXG_lipolytic_enzyme"/>
</dbReference>
<dbReference type="AlphaFoldDB" id="A0AAN8ENJ7"/>
<dbReference type="Gene3D" id="3.40.50.1820">
    <property type="entry name" value="alpha/beta hydrolase"/>
    <property type="match status" value="1"/>
</dbReference>
<dbReference type="SUPFAM" id="SSF53474">
    <property type="entry name" value="alpha/beta-Hydrolases"/>
    <property type="match status" value="1"/>
</dbReference>
<reference evidence="3 4" key="1">
    <citation type="submission" date="2022-12" db="EMBL/GenBank/DDBJ databases">
        <title>Genomic features and morphological characterization of a novel Knufia sp. strain isolated from spacecraft assembly facility.</title>
        <authorList>
            <person name="Teixeira M."/>
            <person name="Chander A.M."/>
            <person name="Stajich J.E."/>
            <person name="Venkateswaran K."/>
        </authorList>
    </citation>
    <scope>NUCLEOTIDE SEQUENCE [LARGE SCALE GENOMIC DNA]</scope>
    <source>
        <strain evidence="3 4">FJI-L2-BK-P2</strain>
    </source>
</reference>
<dbReference type="PANTHER" id="PTHR48081:SF8">
    <property type="entry name" value="ALPHA_BETA HYDROLASE FOLD-3 DOMAIN-CONTAINING PROTEIN-RELATED"/>
    <property type="match status" value="1"/>
</dbReference>
<dbReference type="EMBL" id="JAKLMC020000024">
    <property type="protein sequence ID" value="KAK5950731.1"/>
    <property type="molecule type" value="Genomic_DNA"/>
</dbReference>
<dbReference type="GO" id="GO:0016787">
    <property type="term" value="F:hydrolase activity"/>
    <property type="evidence" value="ECO:0007669"/>
    <property type="project" value="UniProtKB-KW"/>
</dbReference>
<keyword evidence="4" id="KW-1185">Reference proteome</keyword>
<protein>
    <submittedName>
        <fullName evidence="3">ATP synthase mitochondrial F1 complex assembly factor 2</fullName>
    </submittedName>
</protein>